<dbReference type="Proteomes" id="UP000738325">
    <property type="component" value="Unassembled WGS sequence"/>
</dbReference>
<keyword evidence="3" id="KW-1185">Reference proteome</keyword>
<accession>A0A9P6UKV2</accession>
<reference evidence="2" key="1">
    <citation type="journal article" date="2020" name="Fungal Divers.">
        <title>Resolving the Mortierellaceae phylogeny through synthesis of multi-gene phylogenetics and phylogenomics.</title>
        <authorList>
            <person name="Vandepol N."/>
            <person name="Liber J."/>
            <person name="Desiro A."/>
            <person name="Na H."/>
            <person name="Kennedy M."/>
            <person name="Barry K."/>
            <person name="Grigoriev I.V."/>
            <person name="Miller A.N."/>
            <person name="O'Donnell K."/>
            <person name="Stajich J.E."/>
            <person name="Bonito G."/>
        </authorList>
    </citation>
    <scope>NUCLEOTIDE SEQUENCE</scope>
    <source>
        <strain evidence="2">REB-010B</strain>
    </source>
</reference>
<dbReference type="EMBL" id="JAAAIP010001234">
    <property type="protein sequence ID" value="KAG0308976.1"/>
    <property type="molecule type" value="Genomic_DNA"/>
</dbReference>
<feature type="region of interest" description="Disordered" evidence="1">
    <location>
        <begin position="29"/>
        <end position="77"/>
    </location>
</feature>
<feature type="compositionally biased region" description="Basic and acidic residues" evidence="1">
    <location>
        <begin position="62"/>
        <end position="77"/>
    </location>
</feature>
<organism evidence="2 3">
    <name type="scientific">Dissophora globulifera</name>
    <dbReference type="NCBI Taxonomy" id="979702"/>
    <lineage>
        <taxon>Eukaryota</taxon>
        <taxon>Fungi</taxon>
        <taxon>Fungi incertae sedis</taxon>
        <taxon>Mucoromycota</taxon>
        <taxon>Mortierellomycotina</taxon>
        <taxon>Mortierellomycetes</taxon>
        <taxon>Mortierellales</taxon>
        <taxon>Mortierellaceae</taxon>
        <taxon>Dissophora</taxon>
    </lineage>
</organism>
<evidence type="ECO:0000256" key="1">
    <source>
        <dbReference type="SAM" id="MobiDB-lite"/>
    </source>
</evidence>
<protein>
    <submittedName>
        <fullName evidence="2">Uncharacterized protein</fullName>
    </submittedName>
</protein>
<feature type="compositionally biased region" description="Low complexity" evidence="1">
    <location>
        <begin position="29"/>
        <end position="55"/>
    </location>
</feature>
<dbReference type="AlphaFoldDB" id="A0A9P6UKV2"/>
<gene>
    <name evidence="2" type="ORF">BGZ99_001014</name>
</gene>
<evidence type="ECO:0000313" key="3">
    <source>
        <dbReference type="Proteomes" id="UP000738325"/>
    </source>
</evidence>
<comment type="caution">
    <text evidence="2">The sequence shown here is derived from an EMBL/GenBank/DDBJ whole genome shotgun (WGS) entry which is preliminary data.</text>
</comment>
<sequence length="77" mass="8367">MPSIINTKLTASSTSSELDFVADEAVYYSNNGSTNTTTTTTSHGSARPSSPSPSSQPNNLQDLKEISRRRWCDPDDE</sequence>
<proteinExistence type="predicted"/>
<name>A0A9P6UKV2_9FUNG</name>
<feature type="non-terminal residue" evidence="2">
    <location>
        <position position="77"/>
    </location>
</feature>
<evidence type="ECO:0000313" key="2">
    <source>
        <dbReference type="EMBL" id="KAG0308976.1"/>
    </source>
</evidence>